<evidence type="ECO:0000313" key="2">
    <source>
        <dbReference type="Proteomes" id="UP000789920"/>
    </source>
</evidence>
<dbReference type="EMBL" id="CAJVQC010001137">
    <property type="protein sequence ID" value="CAG8488307.1"/>
    <property type="molecule type" value="Genomic_DNA"/>
</dbReference>
<accession>A0ACA9KSU7</accession>
<sequence length="103" mass="12209">MESLISNTSNSDKLKNKIDYETDDLAFDDDIRFINVQEEEKEGFKKRNICINMSTDTTNIRFKIKNALYNALLYYWNLLNDKVLLACLLDPRYKKLYFAIPNQ</sequence>
<organism evidence="1 2">
    <name type="scientific">Racocetra persica</name>
    <dbReference type="NCBI Taxonomy" id="160502"/>
    <lineage>
        <taxon>Eukaryota</taxon>
        <taxon>Fungi</taxon>
        <taxon>Fungi incertae sedis</taxon>
        <taxon>Mucoromycota</taxon>
        <taxon>Glomeromycotina</taxon>
        <taxon>Glomeromycetes</taxon>
        <taxon>Diversisporales</taxon>
        <taxon>Gigasporaceae</taxon>
        <taxon>Racocetra</taxon>
    </lineage>
</organism>
<keyword evidence="2" id="KW-1185">Reference proteome</keyword>
<dbReference type="Proteomes" id="UP000789920">
    <property type="component" value="Unassembled WGS sequence"/>
</dbReference>
<evidence type="ECO:0000313" key="1">
    <source>
        <dbReference type="EMBL" id="CAG8488307.1"/>
    </source>
</evidence>
<gene>
    <name evidence="1" type="ORF">RPERSI_LOCUS1274</name>
</gene>
<protein>
    <submittedName>
        <fullName evidence="1">8947_t:CDS:1</fullName>
    </submittedName>
</protein>
<comment type="caution">
    <text evidence="1">The sequence shown here is derived from an EMBL/GenBank/DDBJ whole genome shotgun (WGS) entry which is preliminary data.</text>
</comment>
<name>A0ACA9KSU7_9GLOM</name>
<reference evidence="1" key="1">
    <citation type="submission" date="2021-06" db="EMBL/GenBank/DDBJ databases">
        <authorList>
            <person name="Kallberg Y."/>
            <person name="Tangrot J."/>
            <person name="Rosling A."/>
        </authorList>
    </citation>
    <scope>NUCLEOTIDE SEQUENCE</scope>
    <source>
        <strain evidence="1">MA461A</strain>
    </source>
</reference>
<proteinExistence type="predicted"/>